<dbReference type="PROSITE" id="PS00211">
    <property type="entry name" value="ABC_TRANSPORTER_1"/>
    <property type="match status" value="1"/>
</dbReference>
<dbReference type="Gene3D" id="3.40.50.300">
    <property type="entry name" value="P-loop containing nucleotide triphosphate hydrolases"/>
    <property type="match status" value="1"/>
</dbReference>
<protein>
    <recommendedName>
        <fullName evidence="3">ABC transporter domain-containing protein</fullName>
    </recommendedName>
</protein>
<evidence type="ECO:0000256" key="2">
    <source>
        <dbReference type="ARBA" id="ARBA00022840"/>
    </source>
</evidence>
<keyword evidence="2" id="KW-0067">ATP-binding</keyword>
<evidence type="ECO:0000259" key="3">
    <source>
        <dbReference type="PROSITE" id="PS50893"/>
    </source>
</evidence>
<dbReference type="InterPro" id="IPR039421">
    <property type="entry name" value="Type_1_exporter"/>
</dbReference>
<gene>
    <name evidence="4" type="ORF">C1O25_20485</name>
</gene>
<dbReference type="SMART" id="SM00382">
    <property type="entry name" value="AAA"/>
    <property type="match status" value="1"/>
</dbReference>
<dbReference type="RefSeq" id="WP_102969640.1">
    <property type="nucleotide sequence ID" value="NZ_POSJ01000013.1"/>
</dbReference>
<evidence type="ECO:0000256" key="1">
    <source>
        <dbReference type="ARBA" id="ARBA00022741"/>
    </source>
</evidence>
<dbReference type="InterPro" id="IPR017871">
    <property type="entry name" value="ABC_transporter-like_CS"/>
</dbReference>
<organism evidence="4 5">
    <name type="scientific">Vibrio diazotrophicus</name>
    <dbReference type="NCBI Taxonomy" id="685"/>
    <lineage>
        <taxon>Bacteria</taxon>
        <taxon>Pseudomonadati</taxon>
        <taxon>Pseudomonadota</taxon>
        <taxon>Gammaproteobacteria</taxon>
        <taxon>Vibrionales</taxon>
        <taxon>Vibrionaceae</taxon>
        <taxon>Vibrio</taxon>
    </lineage>
</organism>
<dbReference type="Proteomes" id="UP000236547">
    <property type="component" value="Unassembled WGS sequence"/>
</dbReference>
<proteinExistence type="predicted"/>
<dbReference type="SUPFAM" id="SSF52540">
    <property type="entry name" value="P-loop containing nucleoside triphosphate hydrolases"/>
    <property type="match status" value="1"/>
</dbReference>
<name>A0ABX4W5H4_VIBDI</name>
<dbReference type="InterPro" id="IPR027417">
    <property type="entry name" value="P-loop_NTPase"/>
</dbReference>
<evidence type="ECO:0000313" key="4">
    <source>
        <dbReference type="EMBL" id="PNH97278.1"/>
    </source>
</evidence>
<evidence type="ECO:0000313" key="5">
    <source>
        <dbReference type="Proteomes" id="UP000236547"/>
    </source>
</evidence>
<dbReference type="Pfam" id="PF00005">
    <property type="entry name" value="ABC_tran"/>
    <property type="match status" value="1"/>
</dbReference>
<dbReference type="InterPro" id="IPR003593">
    <property type="entry name" value="AAA+_ATPase"/>
</dbReference>
<dbReference type="InterPro" id="IPR003439">
    <property type="entry name" value="ABC_transporter-like_ATP-bd"/>
</dbReference>
<dbReference type="PANTHER" id="PTHR24221:SF606">
    <property type="entry name" value="COLICIN V SECRETION-PROCESSING ATP-BINDING PROTEIN"/>
    <property type="match status" value="1"/>
</dbReference>
<reference evidence="4 5" key="1">
    <citation type="submission" date="2018-01" db="EMBL/GenBank/DDBJ databases">
        <title>Draft genome sequences of six Vibrio diazotrophicus strains isolated from deep-sea sediments of the Baltic Sea.</title>
        <authorList>
            <person name="Castillo D."/>
            <person name="Vandieken V."/>
            <person name="Chiang O."/>
            <person name="Middelboe M."/>
        </authorList>
    </citation>
    <scope>NUCLEOTIDE SEQUENCE [LARGE SCALE GENOMIC DNA]</scope>
    <source>
        <strain evidence="4 5">65.10M</strain>
    </source>
</reference>
<sequence length="173" mass="18888">MIVGASGKGKTSLLRCILGLLNASEGEVLIDNKSVNLRQLKGEVACVMQDDQLFSGTVADNICSFQSIRDHALMVESAQRADLDIEIDNLPLGYDTLIGDMGSLLSGGQRQRLLLARALYRQPKILLLDEATSHLDTLSEQKINANIAELNIIKIMVAHRQETIASADKVYPL</sequence>
<comment type="caution">
    <text evidence="4">The sequence shown here is derived from an EMBL/GenBank/DDBJ whole genome shotgun (WGS) entry which is preliminary data.</text>
</comment>
<accession>A0ABX4W5H4</accession>
<dbReference type="EMBL" id="POSM01000044">
    <property type="protein sequence ID" value="PNH97278.1"/>
    <property type="molecule type" value="Genomic_DNA"/>
</dbReference>
<dbReference type="PROSITE" id="PS50893">
    <property type="entry name" value="ABC_TRANSPORTER_2"/>
    <property type="match status" value="1"/>
</dbReference>
<dbReference type="PANTHER" id="PTHR24221">
    <property type="entry name" value="ATP-BINDING CASSETTE SUB-FAMILY B"/>
    <property type="match status" value="1"/>
</dbReference>
<keyword evidence="1" id="KW-0547">Nucleotide-binding</keyword>
<feature type="domain" description="ABC transporter" evidence="3">
    <location>
        <begin position="1"/>
        <end position="173"/>
    </location>
</feature>
<keyword evidence="5" id="KW-1185">Reference proteome</keyword>